<gene>
    <name evidence="4" type="ORF">LMG18101_02702</name>
</gene>
<comment type="caution">
    <text evidence="4">The sequence shown here is derived from an EMBL/GenBank/DDBJ whole genome shotgun (WGS) entry which is preliminary data.</text>
</comment>
<feature type="domain" description="Gamma-butyrobetaine hydroxylase-like N-terminal" evidence="3">
    <location>
        <begin position="12"/>
        <end position="87"/>
    </location>
</feature>
<evidence type="ECO:0000256" key="1">
    <source>
        <dbReference type="ARBA" id="ARBA00022723"/>
    </source>
</evidence>
<reference evidence="4 5" key="1">
    <citation type="submission" date="2023-07" db="EMBL/GenBank/DDBJ databases">
        <authorList>
            <person name="Peeters C."/>
        </authorList>
    </citation>
    <scope>NUCLEOTIDE SEQUENCE [LARGE SCALE GENOMIC DNA]</scope>
    <source>
        <strain evidence="4 5">LMG 18101</strain>
    </source>
</reference>
<dbReference type="Pfam" id="PF06155">
    <property type="entry name" value="GBBH-like_N"/>
    <property type="match status" value="1"/>
</dbReference>
<dbReference type="PANTHER" id="PTHR35303">
    <property type="entry name" value="OS02G0197800 PROTEIN"/>
    <property type="match status" value="1"/>
</dbReference>
<dbReference type="PANTHER" id="PTHR35303:SF8">
    <property type="entry name" value="GAMMA-BUTYROBETAINE HYDROXYLASE-LIKE N-TERMINAL DOMAIN-CONTAINING PROTEIN"/>
    <property type="match status" value="1"/>
</dbReference>
<keyword evidence="2" id="KW-0408">Iron</keyword>
<sequence length="111" mass="12228">MHAPERIDNDIAQGQLHLVWADATCSIDHAALRRACRCAECQFKRHHGLSISTPDNVRITTMEPAGYGVQLIFSDGHARGIFPWAYLASLDSLSSNIVLHTQTQSTSRAAK</sequence>
<protein>
    <recommendedName>
        <fullName evidence="3">Gamma-butyrobetaine hydroxylase-like N-terminal domain-containing protein</fullName>
    </recommendedName>
</protein>
<proteinExistence type="predicted"/>
<dbReference type="Gene3D" id="3.30.2020.30">
    <property type="match status" value="1"/>
</dbReference>
<keyword evidence="5" id="KW-1185">Reference proteome</keyword>
<dbReference type="InterPro" id="IPR038492">
    <property type="entry name" value="GBBH-like_N_sf"/>
</dbReference>
<evidence type="ECO:0000259" key="3">
    <source>
        <dbReference type="Pfam" id="PF06155"/>
    </source>
</evidence>
<evidence type="ECO:0000256" key="2">
    <source>
        <dbReference type="ARBA" id="ARBA00023004"/>
    </source>
</evidence>
<organism evidence="4 5">
    <name type="scientific">Ralstonia flaminis</name>
    <dbReference type="NCBI Taxonomy" id="3058597"/>
    <lineage>
        <taxon>Bacteria</taxon>
        <taxon>Pseudomonadati</taxon>
        <taxon>Pseudomonadota</taxon>
        <taxon>Betaproteobacteria</taxon>
        <taxon>Burkholderiales</taxon>
        <taxon>Burkholderiaceae</taxon>
        <taxon>Ralstonia</taxon>
    </lineage>
</organism>
<name>A0ABN9JKW9_9RALS</name>
<dbReference type="RefSeq" id="WP_199032198.1">
    <property type="nucleotide sequence ID" value="NZ_CATZLL010000007.1"/>
</dbReference>
<keyword evidence="1" id="KW-0479">Metal-binding</keyword>
<dbReference type="InterPro" id="IPR010376">
    <property type="entry name" value="GBBH-like_N"/>
</dbReference>
<evidence type="ECO:0000313" key="5">
    <source>
        <dbReference type="Proteomes" id="UP001189757"/>
    </source>
</evidence>
<dbReference type="Proteomes" id="UP001189757">
    <property type="component" value="Unassembled WGS sequence"/>
</dbReference>
<dbReference type="EMBL" id="CATZLL010000007">
    <property type="protein sequence ID" value="CAJ0815785.1"/>
    <property type="molecule type" value="Genomic_DNA"/>
</dbReference>
<accession>A0ABN9JKW9</accession>
<evidence type="ECO:0000313" key="4">
    <source>
        <dbReference type="EMBL" id="CAJ0815785.1"/>
    </source>
</evidence>